<evidence type="ECO:0000256" key="4">
    <source>
        <dbReference type="SAM" id="MobiDB-lite"/>
    </source>
</evidence>
<dbReference type="EMBL" id="CP012670">
    <property type="protein sequence ID" value="AUX27794.1"/>
    <property type="molecule type" value="Genomic_DNA"/>
</dbReference>
<keyword evidence="1" id="KW-0732">Signal</keyword>
<dbReference type="GO" id="GO:0006508">
    <property type="term" value="P:proteolysis"/>
    <property type="evidence" value="ECO:0007669"/>
    <property type="project" value="TreeGrafter"/>
</dbReference>
<dbReference type="Proteomes" id="UP000295781">
    <property type="component" value="Chromosome"/>
</dbReference>
<dbReference type="RefSeq" id="WP_129356263.1">
    <property type="nucleotide sequence ID" value="NZ_CP012670.1"/>
</dbReference>
<protein>
    <submittedName>
        <fullName evidence="5">Uncharacterized protein</fullName>
    </submittedName>
</protein>
<reference evidence="5 6" key="1">
    <citation type="submission" date="2015-09" db="EMBL/GenBank/DDBJ databases">
        <title>Sorangium comparison.</title>
        <authorList>
            <person name="Zaburannyi N."/>
            <person name="Bunk B."/>
            <person name="Overmann J."/>
            <person name="Mueller R."/>
        </authorList>
    </citation>
    <scope>NUCLEOTIDE SEQUENCE [LARGE SCALE GENOMIC DNA]</scope>
    <source>
        <strain evidence="5 6">So ceGT47</strain>
    </source>
</reference>
<dbReference type="PROSITE" id="PS51257">
    <property type="entry name" value="PROKAR_LIPOPROTEIN"/>
    <property type="match status" value="1"/>
</dbReference>
<keyword evidence="2" id="KW-0677">Repeat</keyword>
<dbReference type="AlphaFoldDB" id="A0A4P2QDD2"/>
<evidence type="ECO:0000256" key="3">
    <source>
        <dbReference type="ARBA" id="ARBA00023157"/>
    </source>
</evidence>
<dbReference type="NCBIfam" id="TIGR02232">
    <property type="entry name" value="myxo_disulf_rpt"/>
    <property type="match status" value="6"/>
</dbReference>
<accession>A0A4P2QDD2</accession>
<evidence type="ECO:0000313" key="6">
    <source>
        <dbReference type="Proteomes" id="UP000295781"/>
    </source>
</evidence>
<organism evidence="5 6">
    <name type="scientific">Sorangium cellulosum</name>
    <name type="common">Polyangium cellulosum</name>
    <dbReference type="NCBI Taxonomy" id="56"/>
    <lineage>
        <taxon>Bacteria</taxon>
        <taxon>Pseudomonadati</taxon>
        <taxon>Myxococcota</taxon>
        <taxon>Polyangia</taxon>
        <taxon>Polyangiales</taxon>
        <taxon>Polyangiaceae</taxon>
        <taxon>Sorangium</taxon>
    </lineage>
</organism>
<dbReference type="SUPFAM" id="SSF89260">
    <property type="entry name" value="Collagen-binding domain"/>
    <property type="match status" value="1"/>
</dbReference>
<dbReference type="OrthoDB" id="5513529at2"/>
<evidence type="ECO:0000313" key="5">
    <source>
        <dbReference type="EMBL" id="AUX27794.1"/>
    </source>
</evidence>
<name>A0A4P2QDD2_SORCE</name>
<dbReference type="InterPro" id="IPR043543">
    <property type="entry name" value="PAPPA/PAPPA2"/>
</dbReference>
<dbReference type="Gene3D" id="2.60.120.380">
    <property type="match status" value="6"/>
</dbReference>
<gene>
    <name evidence="5" type="ORF">SOCEGT47_083920</name>
</gene>
<keyword evidence="3" id="KW-1015">Disulfide bond</keyword>
<dbReference type="InterPro" id="IPR011936">
    <property type="entry name" value="Myxo_disulph_rpt"/>
</dbReference>
<dbReference type="PANTHER" id="PTHR46130:SF3">
    <property type="entry name" value="CHROMOSOME UNDETERMINED SCAFFOLD_33, WHOLE GENOME SHOTGUN SEQUENCE"/>
    <property type="match status" value="1"/>
</dbReference>
<feature type="compositionally biased region" description="Gly residues" evidence="4">
    <location>
        <begin position="42"/>
        <end position="83"/>
    </location>
</feature>
<dbReference type="PANTHER" id="PTHR46130">
    <property type="entry name" value="LAMGL DOMAIN-CONTAINING PROTEIN"/>
    <property type="match status" value="1"/>
</dbReference>
<dbReference type="GO" id="GO:0005615">
    <property type="term" value="C:extracellular space"/>
    <property type="evidence" value="ECO:0007669"/>
    <property type="project" value="TreeGrafter"/>
</dbReference>
<dbReference type="Pfam" id="PF13948">
    <property type="entry name" value="DUF4215"/>
    <property type="match status" value="3"/>
</dbReference>
<evidence type="ECO:0000256" key="1">
    <source>
        <dbReference type="ARBA" id="ARBA00022729"/>
    </source>
</evidence>
<evidence type="ECO:0000256" key="2">
    <source>
        <dbReference type="ARBA" id="ARBA00022737"/>
    </source>
</evidence>
<sequence length="1197" mass="118828">MIFHSRAALPWLAGLSAPALIGCGSLDSADRSRLDDAAAASGGEGGGGDRGGAGGGDRGGAGGGDRGGAGGGDRGGAGGGDRGGAGGGVGGAVAGGAPEATCGDGVVGAPVEACDDGNQAAGDGCDPGCAVEIGFACAGEPSVCAAGCGDGVRSGVETCDDGGHEGGDCCSAACQVEPGCEVEPNDDPASANDAFALAPDGRVRAIVSSGADVDMFSVTIPDGAVGRIRVATLDGPLGSTCGGLTIDTRVTILDADLTTLDGNDDIAEDNYCSFLEVERLRAGEYLVRVDVSPGAEPPTPATFGYTLSLTLDTAVCGDGVREDPELCDDGNTTGGDGCSATCELDTPWPEAEPNGTATEAGARGALRPNALVSGALVSGAIEPLGDVDVFAFEVPALADVRIATYDPGSLSECSQGVDTFVRLLGPDGESVLESDDDSGPGACSLIDPRVAGRAAGLDPGTYHVAVEEFSNDATIPGYNLLVELTALCGDGVVEGQEECDGGERCTPSCARIVVCGDGLVEGPEACDDGNTEGGDGCSAACALEGATPEVEPNDAPEQATRGRVSASGVLFSASFDPAGDVDYFAVEVPGAVDLEVETFDATGPASCDEVDTLVQLLSADGVVIGEDDDGGELRCSRVSAAITAPGTYYVRVEDYSGGDLIGYTLRARTAAVCGDGVVGGREECDGGAACDAACQRIPVCGDGFIDAPEVCDDGNAEAGDGCDAACRLEGVTVEIEPNASSAEADANGALLPGGLVSGALDPAGESDVFAVRLTTVSDLRLETFDSSGPGRCAEGVDTALSLLAPDGATVLAADDDGGVGACSLIDPTGPGGAAARRLPPGTYYVRVGSFPEQPRADYTLRISLDASCGNGVREGAEECDGGPRCDPGCDRIPVCGDGFVDAPEGCDDGGAADGDGCSAACQLEAVTAEVEPNDTPLQAGASGLVIEGDALLAASLAAGGDRDVFRLRLPVASVVRLEVLDGTAADCEGGLSTALRVLDAGGAPIATDEGLSGAEYAGGIGGCSALVVRLPEGDHDVEVAARDGGAAIPIYLLEVAILSDAGVEAEPNDTMSAASPLSGADVFIAGARTSDDLDFFAVDLPEGRSIRAEVVEGGAGTCESLEIDSRLSLLDGAGKMIADDDDGGRGRCSLIDGTGGDPRHPGAHALPAGTYFLRVRAAPRAARSSARFDYRLAVTLR</sequence>
<dbReference type="GO" id="GO:0004222">
    <property type="term" value="F:metalloendopeptidase activity"/>
    <property type="evidence" value="ECO:0007669"/>
    <property type="project" value="TreeGrafter"/>
</dbReference>
<proteinExistence type="predicted"/>
<dbReference type="GO" id="GO:0007166">
    <property type="term" value="P:cell surface receptor signaling pathway"/>
    <property type="evidence" value="ECO:0007669"/>
    <property type="project" value="TreeGrafter"/>
</dbReference>
<feature type="region of interest" description="Disordered" evidence="4">
    <location>
        <begin position="37"/>
        <end position="83"/>
    </location>
</feature>